<dbReference type="Pfam" id="PF01526">
    <property type="entry name" value="DDE_Tnp_Tn3"/>
    <property type="match status" value="1"/>
</dbReference>
<feature type="compositionally biased region" description="Basic residues" evidence="1">
    <location>
        <begin position="1"/>
        <end position="12"/>
    </location>
</feature>
<keyword evidence="4" id="KW-1185">Reference proteome</keyword>
<feature type="domain" description="Tn3 transposase DDE" evidence="2">
    <location>
        <begin position="27"/>
        <end position="82"/>
    </location>
</feature>
<evidence type="ECO:0000256" key="1">
    <source>
        <dbReference type="SAM" id="MobiDB-lite"/>
    </source>
</evidence>
<sequence length="129" mass="14115">MPGAERRRRAGRSQRAGRAGTRPHLLGQDPRLHPRSLLANCLIFHTALDMMEVMRRLLAEGWEISAEDVAQLSPDLTAHISRALRHHPRSGAGRASASFDTVCVTFWFSGLCDGLVCDRRGCAGGEVLA</sequence>
<protein>
    <recommendedName>
        <fullName evidence="2">Tn3 transposase DDE domain-containing protein</fullName>
    </recommendedName>
</protein>
<dbReference type="EMBL" id="SMKO01000004">
    <property type="protein sequence ID" value="TDD12149.1"/>
    <property type="molecule type" value="Genomic_DNA"/>
</dbReference>
<evidence type="ECO:0000313" key="3">
    <source>
        <dbReference type="EMBL" id="TDD12149.1"/>
    </source>
</evidence>
<dbReference type="GO" id="GO:0006313">
    <property type="term" value="P:DNA transposition"/>
    <property type="evidence" value="ECO:0007669"/>
    <property type="project" value="InterPro"/>
</dbReference>
<comment type="caution">
    <text evidence="3">The sequence shown here is derived from an EMBL/GenBank/DDBJ whole genome shotgun (WGS) entry which is preliminary data.</text>
</comment>
<evidence type="ECO:0000259" key="2">
    <source>
        <dbReference type="Pfam" id="PF01526"/>
    </source>
</evidence>
<feature type="region of interest" description="Disordered" evidence="1">
    <location>
        <begin position="1"/>
        <end position="31"/>
    </location>
</feature>
<reference evidence="3 4" key="1">
    <citation type="submission" date="2019-03" db="EMBL/GenBank/DDBJ databases">
        <title>Draft genome sequences of novel Actinobacteria.</title>
        <authorList>
            <person name="Sahin N."/>
            <person name="Ay H."/>
            <person name="Saygin H."/>
        </authorList>
    </citation>
    <scope>NUCLEOTIDE SEQUENCE [LARGE SCALE GENOMIC DNA]</scope>
    <source>
        <strain evidence="3 4">KC310</strain>
    </source>
</reference>
<dbReference type="GO" id="GO:0004803">
    <property type="term" value="F:transposase activity"/>
    <property type="evidence" value="ECO:0007669"/>
    <property type="project" value="InterPro"/>
</dbReference>
<proteinExistence type="predicted"/>
<feature type="compositionally biased region" description="Low complexity" evidence="1">
    <location>
        <begin position="13"/>
        <end position="22"/>
    </location>
</feature>
<dbReference type="InterPro" id="IPR002513">
    <property type="entry name" value="Tn3_Tnp_DDE_dom"/>
</dbReference>
<name>A0A4R4W0W7_9ACTN</name>
<dbReference type="Proteomes" id="UP000295258">
    <property type="component" value="Unassembled WGS sequence"/>
</dbReference>
<evidence type="ECO:0000313" key="4">
    <source>
        <dbReference type="Proteomes" id="UP000295258"/>
    </source>
</evidence>
<dbReference type="AlphaFoldDB" id="A0A4R4W0W7"/>
<organism evidence="3 4">
    <name type="scientific">Nonomuraea deserti</name>
    <dbReference type="NCBI Taxonomy" id="1848322"/>
    <lineage>
        <taxon>Bacteria</taxon>
        <taxon>Bacillati</taxon>
        <taxon>Actinomycetota</taxon>
        <taxon>Actinomycetes</taxon>
        <taxon>Streptosporangiales</taxon>
        <taxon>Streptosporangiaceae</taxon>
        <taxon>Nonomuraea</taxon>
    </lineage>
</organism>
<gene>
    <name evidence="3" type="ORF">E1292_02685</name>
</gene>
<accession>A0A4R4W0W7</accession>